<dbReference type="AlphaFoldDB" id="A0A5B2XI55"/>
<comment type="subcellular location">
    <subcellularLocation>
        <location evidence="1">Cytoplasm</location>
    </subcellularLocation>
</comment>
<evidence type="ECO:0000313" key="6">
    <source>
        <dbReference type="Proteomes" id="UP000323454"/>
    </source>
</evidence>
<comment type="similarity">
    <text evidence="2">Belongs to the EspG family.</text>
</comment>
<keyword evidence="3" id="KW-0963">Cytoplasm</keyword>
<evidence type="ECO:0000256" key="2">
    <source>
        <dbReference type="ARBA" id="ARBA00006411"/>
    </source>
</evidence>
<evidence type="ECO:0000256" key="4">
    <source>
        <dbReference type="ARBA" id="ARBA00023186"/>
    </source>
</evidence>
<keyword evidence="4" id="KW-0143">Chaperone</keyword>
<comment type="caution">
    <text evidence="5">The sequence shown here is derived from an EMBL/GenBank/DDBJ whole genome shotgun (WGS) entry which is preliminary data.</text>
</comment>
<evidence type="ECO:0000313" key="5">
    <source>
        <dbReference type="EMBL" id="KAA2262755.1"/>
    </source>
</evidence>
<dbReference type="Pfam" id="PF14011">
    <property type="entry name" value="ESX-1_EspG"/>
    <property type="match status" value="1"/>
</dbReference>
<dbReference type="Proteomes" id="UP000323454">
    <property type="component" value="Unassembled WGS sequence"/>
</dbReference>
<organism evidence="5 6">
    <name type="scientific">Solihabitans fulvus</name>
    <dbReference type="NCBI Taxonomy" id="1892852"/>
    <lineage>
        <taxon>Bacteria</taxon>
        <taxon>Bacillati</taxon>
        <taxon>Actinomycetota</taxon>
        <taxon>Actinomycetes</taxon>
        <taxon>Pseudonocardiales</taxon>
        <taxon>Pseudonocardiaceae</taxon>
        <taxon>Solihabitans</taxon>
    </lineage>
</organism>
<dbReference type="InterPro" id="IPR025734">
    <property type="entry name" value="EspG"/>
</dbReference>
<proteinExistence type="inferred from homology"/>
<gene>
    <name evidence="5" type="ORF">F0L68_12290</name>
</gene>
<reference evidence="5 6" key="1">
    <citation type="submission" date="2019-09" db="EMBL/GenBank/DDBJ databases">
        <title>Goodfellowia gen. nov., a new genus of the Pseudonocardineae related to Actinoalloteichus, containing Goodfellowia coeruleoviolacea gen. nov., comb. nov. gen. nov., comb. nov.</title>
        <authorList>
            <person name="Labeda D."/>
        </authorList>
    </citation>
    <scope>NUCLEOTIDE SEQUENCE [LARGE SCALE GENOMIC DNA]</scope>
    <source>
        <strain evidence="5 6">AN110305</strain>
    </source>
</reference>
<dbReference type="OrthoDB" id="3676008at2"/>
<keyword evidence="6" id="KW-1185">Reference proteome</keyword>
<dbReference type="EMBL" id="VUOB01000021">
    <property type="protein sequence ID" value="KAA2262755.1"/>
    <property type="molecule type" value="Genomic_DNA"/>
</dbReference>
<evidence type="ECO:0000256" key="1">
    <source>
        <dbReference type="ARBA" id="ARBA00004496"/>
    </source>
</evidence>
<name>A0A5B2XI55_9PSEU</name>
<protein>
    <submittedName>
        <fullName evidence="5">ESX secretion-associated protein EspG</fullName>
    </submittedName>
</protein>
<sequence>MVDTSFRLSTVEYEALWSELDHGRMPYPLDVPSTGVMVADRDRIRRQACESLRERGLFHRGRLDPVLWALLGLLGRHRVSVDAVGHDGVPLRALAASDGRMAVLGTMRDGELTLTEIRPTAVASAIAGVLSPATPGPGRSLSVGLAELRRATDPEAAEDGGDPLGGGRLDGYLNAGIPRHDAELLAELSASWVRGGQFGVTATAPGETAPRRGDTLVGWLDTDKGRYLAVREGNWISFAPADNDRIAARIERMLSSVEN</sequence>
<accession>A0A5B2XI55</accession>
<reference evidence="5 6" key="2">
    <citation type="submission" date="2019-09" db="EMBL/GenBank/DDBJ databases">
        <authorList>
            <person name="Jin C."/>
        </authorList>
    </citation>
    <scope>NUCLEOTIDE SEQUENCE [LARGE SCALE GENOMIC DNA]</scope>
    <source>
        <strain evidence="5 6">AN110305</strain>
    </source>
</reference>
<evidence type="ECO:0000256" key="3">
    <source>
        <dbReference type="ARBA" id="ARBA00022490"/>
    </source>
</evidence>